<evidence type="ECO:0000313" key="2">
    <source>
        <dbReference type="Proteomes" id="UP001302321"/>
    </source>
</evidence>
<reference evidence="1" key="2">
    <citation type="submission" date="2023-05" db="EMBL/GenBank/DDBJ databases">
        <authorList>
            <consortium name="Lawrence Berkeley National Laboratory"/>
            <person name="Steindorff A."/>
            <person name="Hensen N."/>
            <person name="Bonometti L."/>
            <person name="Westerberg I."/>
            <person name="Brannstrom I.O."/>
            <person name="Guillou S."/>
            <person name="Cros-Aarteil S."/>
            <person name="Calhoun S."/>
            <person name="Haridas S."/>
            <person name="Kuo A."/>
            <person name="Mondo S."/>
            <person name="Pangilinan J."/>
            <person name="Riley R."/>
            <person name="Labutti K."/>
            <person name="Andreopoulos B."/>
            <person name="Lipzen A."/>
            <person name="Chen C."/>
            <person name="Yanf M."/>
            <person name="Daum C."/>
            <person name="Ng V."/>
            <person name="Clum A."/>
            <person name="Ohm R."/>
            <person name="Martin F."/>
            <person name="Silar P."/>
            <person name="Natvig D."/>
            <person name="Lalanne C."/>
            <person name="Gautier V."/>
            <person name="Ament-Velasquez S.L."/>
            <person name="Kruys A."/>
            <person name="Hutchinson M.I."/>
            <person name="Powell A.J."/>
            <person name="Barry K."/>
            <person name="Miller A.N."/>
            <person name="Grigoriev I.V."/>
            <person name="Debuchy R."/>
            <person name="Gladieux P."/>
            <person name="Thoren M.H."/>
            <person name="Johannesson H."/>
        </authorList>
    </citation>
    <scope>NUCLEOTIDE SEQUENCE</scope>
    <source>
        <strain evidence="1">CBS 892.96</strain>
    </source>
</reference>
<dbReference type="Proteomes" id="UP001302321">
    <property type="component" value="Unassembled WGS sequence"/>
</dbReference>
<dbReference type="AlphaFoldDB" id="A0AAN7A894"/>
<gene>
    <name evidence="1" type="ORF">QBC36DRAFT_211011</name>
</gene>
<name>A0AAN7A894_9PEZI</name>
<keyword evidence="2" id="KW-1185">Reference proteome</keyword>
<dbReference type="EMBL" id="MU866156">
    <property type="protein sequence ID" value="KAK4177758.1"/>
    <property type="molecule type" value="Genomic_DNA"/>
</dbReference>
<sequence>MVEIKGLVSDGIAIMQAAGKVGSLVLLLSQLWKEVKDVPETITTLVEQLEYAALSIDTIETELQAVIGGGCPPTPMCAQTIQHCRHVHKELNKLVQDLMTDIISSRRRKRYVAKMEAVLFKKAELEMYEKRFYRAWKILDMALQLLKISQMNLQPAPIASRVAESIALKNNQETDFQLEKQYTRNEKLVDKWAFPVARKPTRIRHREQNGRRTKIVKGRLIFESSILEVSGTSGGGYRIKLAFPGWLLNRAWDLQVLFATCGWNVAFRQYKMIDEGQGLFHQVMCDNHAITSTELQSSFASGRATPFIVDTKGQTLLHYAMRFRPSLVGTLLDAGLDPFGVSFHGQPPLCCLDMLAYMDLNSEEKLAFHKTLISFGAYDEYSPHAHLAMVLIASDIAVVEPIFSEIFCDYYNWPWKERLQLFWEFSFAVRDHDVGQRFLCRHGTLRAEDILAEVLTEMGSVLHNVAWMYFQSVMWIEHRCRRRCYVYKQKDTDVLRRWEMVRCVFRKVASITILPDFDARHPVNGLTPLLWGIALCRCPTFSPMMEYQRCWKAAVQSSLRAWLQDLETEGIDLEEYGKATKAVFVETDILKSRTWPVDPMCKPEQAEFGYVWKDIIYGPIPESWSLVFEWDIAWEEFLEDFWDWIDNPPMSIPGSWVD</sequence>
<evidence type="ECO:0000313" key="1">
    <source>
        <dbReference type="EMBL" id="KAK4177758.1"/>
    </source>
</evidence>
<accession>A0AAN7A894</accession>
<organism evidence="1 2">
    <name type="scientific">Triangularia setosa</name>
    <dbReference type="NCBI Taxonomy" id="2587417"/>
    <lineage>
        <taxon>Eukaryota</taxon>
        <taxon>Fungi</taxon>
        <taxon>Dikarya</taxon>
        <taxon>Ascomycota</taxon>
        <taxon>Pezizomycotina</taxon>
        <taxon>Sordariomycetes</taxon>
        <taxon>Sordariomycetidae</taxon>
        <taxon>Sordariales</taxon>
        <taxon>Podosporaceae</taxon>
        <taxon>Triangularia</taxon>
    </lineage>
</organism>
<reference evidence="1" key="1">
    <citation type="journal article" date="2023" name="Mol. Phylogenet. Evol.">
        <title>Genome-scale phylogeny and comparative genomics of the fungal order Sordariales.</title>
        <authorList>
            <person name="Hensen N."/>
            <person name="Bonometti L."/>
            <person name="Westerberg I."/>
            <person name="Brannstrom I.O."/>
            <person name="Guillou S."/>
            <person name="Cros-Aarteil S."/>
            <person name="Calhoun S."/>
            <person name="Haridas S."/>
            <person name="Kuo A."/>
            <person name="Mondo S."/>
            <person name="Pangilinan J."/>
            <person name="Riley R."/>
            <person name="LaButti K."/>
            <person name="Andreopoulos B."/>
            <person name="Lipzen A."/>
            <person name="Chen C."/>
            <person name="Yan M."/>
            <person name="Daum C."/>
            <person name="Ng V."/>
            <person name="Clum A."/>
            <person name="Steindorff A."/>
            <person name="Ohm R.A."/>
            <person name="Martin F."/>
            <person name="Silar P."/>
            <person name="Natvig D.O."/>
            <person name="Lalanne C."/>
            <person name="Gautier V."/>
            <person name="Ament-Velasquez S.L."/>
            <person name="Kruys A."/>
            <person name="Hutchinson M.I."/>
            <person name="Powell A.J."/>
            <person name="Barry K."/>
            <person name="Miller A.N."/>
            <person name="Grigoriev I.V."/>
            <person name="Debuchy R."/>
            <person name="Gladieux P."/>
            <person name="Hiltunen Thoren M."/>
            <person name="Johannesson H."/>
        </authorList>
    </citation>
    <scope>NUCLEOTIDE SEQUENCE</scope>
    <source>
        <strain evidence="1">CBS 892.96</strain>
    </source>
</reference>
<comment type="caution">
    <text evidence="1">The sequence shown here is derived from an EMBL/GenBank/DDBJ whole genome shotgun (WGS) entry which is preliminary data.</text>
</comment>
<protein>
    <submittedName>
        <fullName evidence="1">Uncharacterized protein</fullName>
    </submittedName>
</protein>
<proteinExistence type="predicted"/>